<organism evidence="2 3">
    <name type="scientific">Solanum verrucosum</name>
    <dbReference type="NCBI Taxonomy" id="315347"/>
    <lineage>
        <taxon>Eukaryota</taxon>
        <taxon>Viridiplantae</taxon>
        <taxon>Streptophyta</taxon>
        <taxon>Embryophyta</taxon>
        <taxon>Tracheophyta</taxon>
        <taxon>Spermatophyta</taxon>
        <taxon>Magnoliopsida</taxon>
        <taxon>eudicotyledons</taxon>
        <taxon>Gunneridae</taxon>
        <taxon>Pentapetalae</taxon>
        <taxon>asterids</taxon>
        <taxon>lamiids</taxon>
        <taxon>Solanales</taxon>
        <taxon>Solanaceae</taxon>
        <taxon>Solanoideae</taxon>
        <taxon>Solaneae</taxon>
        <taxon>Solanum</taxon>
    </lineage>
</organism>
<dbReference type="GO" id="GO:0003676">
    <property type="term" value="F:nucleic acid binding"/>
    <property type="evidence" value="ECO:0007669"/>
    <property type="project" value="InterPro"/>
</dbReference>
<dbReference type="Gene3D" id="3.30.420.10">
    <property type="entry name" value="Ribonuclease H-like superfamily/Ribonuclease H"/>
    <property type="match status" value="1"/>
</dbReference>
<dbReference type="EMBL" id="CP133622">
    <property type="protein sequence ID" value="WMV56022.1"/>
    <property type="molecule type" value="Genomic_DNA"/>
</dbReference>
<dbReference type="PANTHER" id="PTHR46148:SF57">
    <property type="entry name" value="OS12G0499874 PROTEIN"/>
    <property type="match status" value="1"/>
</dbReference>
<sequence length="221" mass="25693">MDNLRLLTNGYLRCYVAEVLSQWVDMLPWAEFWCNTSFQTSDGMTPFQSLYGREPTTVARYIFGSTANELVESYLLQHNEVLHILKHNLLKDQNCMKRLADKSRTDTFLEVGDWVYVKLKPFRQNTLCLQRDHKLGRRYFGPYQVLKSIGPVTYRLELPESAKIRSIFHISMLKRCVGTSDQHVTPMHLSVPTTEDLIESNLEDKVAFQGWSKVVNENIID</sequence>
<reference evidence="2" key="1">
    <citation type="submission" date="2023-08" db="EMBL/GenBank/DDBJ databases">
        <title>A de novo genome assembly of Solanum verrucosum Schlechtendal, a Mexican diploid species geographically isolated from the other diploid A-genome species in potato relatives.</title>
        <authorList>
            <person name="Hosaka K."/>
        </authorList>
    </citation>
    <scope>NUCLEOTIDE SEQUENCE</scope>
    <source>
        <tissue evidence="2">Young leaves</tissue>
    </source>
</reference>
<name>A0AAF0V0U8_SOLVR</name>
<dbReference type="InterPro" id="IPR056924">
    <property type="entry name" value="SH3_Tf2-1"/>
</dbReference>
<dbReference type="AlphaFoldDB" id="A0AAF0V0U8"/>
<dbReference type="Pfam" id="PF24626">
    <property type="entry name" value="SH3_Tf2-1"/>
    <property type="match status" value="1"/>
</dbReference>
<gene>
    <name evidence="2" type="ORF">MTR67_049407</name>
</gene>
<dbReference type="Proteomes" id="UP001234989">
    <property type="component" value="Chromosome 11"/>
</dbReference>
<evidence type="ECO:0000313" key="2">
    <source>
        <dbReference type="EMBL" id="WMV56022.1"/>
    </source>
</evidence>
<dbReference type="InterPro" id="IPR036397">
    <property type="entry name" value="RNaseH_sf"/>
</dbReference>
<feature type="domain" description="Tf2-1-like SH3-like" evidence="1">
    <location>
        <begin position="112"/>
        <end position="177"/>
    </location>
</feature>
<accession>A0AAF0V0U8</accession>
<evidence type="ECO:0000259" key="1">
    <source>
        <dbReference type="Pfam" id="PF24626"/>
    </source>
</evidence>
<keyword evidence="3" id="KW-1185">Reference proteome</keyword>
<proteinExistence type="predicted"/>
<protein>
    <recommendedName>
        <fullName evidence="1">Tf2-1-like SH3-like domain-containing protein</fullName>
    </recommendedName>
</protein>
<dbReference type="PANTHER" id="PTHR46148">
    <property type="entry name" value="CHROMO DOMAIN-CONTAINING PROTEIN"/>
    <property type="match status" value="1"/>
</dbReference>
<evidence type="ECO:0000313" key="3">
    <source>
        <dbReference type="Proteomes" id="UP001234989"/>
    </source>
</evidence>